<keyword evidence="5" id="KW-0812">Transmembrane</keyword>
<dbReference type="Proteomes" id="UP000014760">
    <property type="component" value="Unassembled WGS sequence"/>
</dbReference>
<dbReference type="InterPro" id="IPR011042">
    <property type="entry name" value="6-blade_b-propeller_TolB-like"/>
</dbReference>
<dbReference type="GO" id="GO:0016787">
    <property type="term" value="F:hydrolase activity"/>
    <property type="evidence" value="ECO:0007669"/>
    <property type="project" value="TreeGrafter"/>
</dbReference>
<evidence type="ECO:0000313" key="9">
    <source>
        <dbReference type="Proteomes" id="UP000014760"/>
    </source>
</evidence>
<feature type="region of interest" description="Disordered" evidence="4">
    <location>
        <begin position="1"/>
        <end position="30"/>
    </location>
</feature>
<organism evidence="7">
    <name type="scientific">Capitella teleta</name>
    <name type="common">Polychaete worm</name>
    <dbReference type="NCBI Taxonomy" id="283909"/>
    <lineage>
        <taxon>Eukaryota</taxon>
        <taxon>Metazoa</taxon>
        <taxon>Spiralia</taxon>
        <taxon>Lophotrochozoa</taxon>
        <taxon>Annelida</taxon>
        <taxon>Polychaeta</taxon>
        <taxon>Sedentaria</taxon>
        <taxon>Scolecida</taxon>
        <taxon>Capitellidae</taxon>
        <taxon>Capitella</taxon>
    </lineage>
</organism>
<dbReference type="InterPro" id="IPR018119">
    <property type="entry name" value="Strictosidine_synth_cons-reg"/>
</dbReference>
<dbReference type="EMBL" id="AMQN01008225">
    <property type="status" value="NOT_ANNOTATED_CDS"/>
    <property type="molecule type" value="Genomic_DNA"/>
</dbReference>
<name>R7UD09_CAPTE</name>
<sequence length="423" mass="47602">MASNEVRQRRIERPSDDVKYELNERKPDEQENIPQDTGFLMLFKIGVLVTFVLPIVFLLIVVIVVPSKVNAVEYSLPNPPVWEGPLKPNDLLLQSERIFEGKIKGPESMVNQNGHIYTGTADGKVLHIYKGEIQVLATLGQPPCGSFADEPNCGRPLGMRIDKEGYLVVIDTYLGLFRINVATGDVFQIFSTSMKIGNRDPVFMNDLDVASDGMMYITDSSIFQRREFPLDVLEGRNHGRLIQYDPETNSSRVILENLAFANGVQLSKKEDFVLVAETTRFRIIKYHLKGPKTGRAEVFIENLPVSPDNIRRSSTGGFWVAGAVCRGHHMTFNLFDWIGPKPWLRSLVSRQLPLWLVHKALMPCGMILELNQQGDIVRAFMDPSGEKVAFLSEVEDDSGILYLGSFSTPFMSRLNINKLAKRA</sequence>
<keyword evidence="3" id="KW-0325">Glycoprotein</keyword>
<comment type="similarity">
    <text evidence="1">Belongs to the strictosidine synthase family.</text>
</comment>
<keyword evidence="5" id="KW-1133">Transmembrane helix</keyword>
<reference evidence="7 9" key="2">
    <citation type="journal article" date="2013" name="Nature">
        <title>Insights into bilaterian evolution from three spiralian genomes.</title>
        <authorList>
            <person name="Simakov O."/>
            <person name="Marletaz F."/>
            <person name="Cho S.J."/>
            <person name="Edsinger-Gonzales E."/>
            <person name="Havlak P."/>
            <person name="Hellsten U."/>
            <person name="Kuo D.H."/>
            <person name="Larsson T."/>
            <person name="Lv J."/>
            <person name="Arendt D."/>
            <person name="Savage R."/>
            <person name="Osoegawa K."/>
            <person name="de Jong P."/>
            <person name="Grimwood J."/>
            <person name="Chapman J.A."/>
            <person name="Shapiro H."/>
            <person name="Aerts A."/>
            <person name="Otillar R.P."/>
            <person name="Terry A.Y."/>
            <person name="Boore J.L."/>
            <person name="Grigoriev I.V."/>
            <person name="Lindberg D.R."/>
            <person name="Seaver E.C."/>
            <person name="Weisblat D.A."/>
            <person name="Putnam N.H."/>
            <person name="Rokhsar D.S."/>
        </authorList>
    </citation>
    <scope>NUCLEOTIDE SEQUENCE</scope>
    <source>
        <strain evidence="7 9">I ESC-2004</strain>
    </source>
</reference>
<evidence type="ECO:0000313" key="7">
    <source>
        <dbReference type="EMBL" id="ELU04275.1"/>
    </source>
</evidence>
<dbReference type="Pfam" id="PF20067">
    <property type="entry name" value="SSL_N"/>
    <property type="match status" value="1"/>
</dbReference>
<keyword evidence="9" id="KW-1185">Reference proteome</keyword>
<evidence type="ECO:0000256" key="4">
    <source>
        <dbReference type="SAM" id="MobiDB-lite"/>
    </source>
</evidence>
<dbReference type="GO" id="GO:0012505">
    <property type="term" value="C:endomembrane system"/>
    <property type="evidence" value="ECO:0007669"/>
    <property type="project" value="TreeGrafter"/>
</dbReference>
<protein>
    <recommendedName>
        <fullName evidence="6">Strictosidine synthase conserved region domain-containing protein</fullName>
    </recommendedName>
</protein>
<reference evidence="9" key="1">
    <citation type="submission" date="2012-12" db="EMBL/GenBank/DDBJ databases">
        <authorList>
            <person name="Hellsten U."/>
            <person name="Grimwood J."/>
            <person name="Chapman J.A."/>
            <person name="Shapiro H."/>
            <person name="Aerts A."/>
            <person name="Otillar R.P."/>
            <person name="Terry A.Y."/>
            <person name="Boore J.L."/>
            <person name="Simakov O."/>
            <person name="Marletaz F."/>
            <person name="Cho S.-J."/>
            <person name="Edsinger-Gonzales E."/>
            <person name="Havlak P."/>
            <person name="Kuo D.-H."/>
            <person name="Larsson T."/>
            <person name="Lv J."/>
            <person name="Arendt D."/>
            <person name="Savage R."/>
            <person name="Osoegawa K."/>
            <person name="de Jong P."/>
            <person name="Lindberg D.R."/>
            <person name="Seaver E.C."/>
            <person name="Weisblat D.A."/>
            <person name="Putnam N.H."/>
            <person name="Grigoriev I.V."/>
            <person name="Rokhsar D.S."/>
        </authorList>
    </citation>
    <scope>NUCLEOTIDE SEQUENCE</scope>
    <source>
        <strain evidence="9">I ESC-2004</strain>
    </source>
</reference>
<dbReference type="EnsemblMetazoa" id="CapteT171602">
    <property type="protein sequence ID" value="CapteP171602"/>
    <property type="gene ID" value="CapteG171602"/>
</dbReference>
<dbReference type="EMBL" id="KB302492">
    <property type="protein sequence ID" value="ELU04275.1"/>
    <property type="molecule type" value="Genomic_DNA"/>
</dbReference>
<dbReference type="HOGENOM" id="CLU_023267_0_1_1"/>
<keyword evidence="5" id="KW-0472">Membrane</keyword>
<dbReference type="PANTHER" id="PTHR10426:SF88">
    <property type="entry name" value="ADIPOCYTE PLASMA MEMBRANE-ASSOCIATED PROTEIN HEMOMUCIN-RELATED"/>
    <property type="match status" value="1"/>
</dbReference>
<feature type="transmembrane region" description="Helical" evidence="5">
    <location>
        <begin position="45"/>
        <end position="65"/>
    </location>
</feature>
<dbReference type="FunCoup" id="R7UD09">
    <property type="interactions" value="779"/>
</dbReference>
<evidence type="ECO:0000313" key="8">
    <source>
        <dbReference type="EnsemblMetazoa" id="CapteP171602"/>
    </source>
</evidence>
<proteinExistence type="inferred from homology"/>
<reference evidence="8" key="3">
    <citation type="submission" date="2015-06" db="UniProtKB">
        <authorList>
            <consortium name="EnsemblMetazoa"/>
        </authorList>
    </citation>
    <scope>IDENTIFICATION</scope>
</reference>
<dbReference type="PANTHER" id="PTHR10426">
    <property type="entry name" value="STRICTOSIDINE SYNTHASE-RELATED"/>
    <property type="match status" value="1"/>
</dbReference>
<dbReference type="STRING" id="283909.R7UD09"/>
<dbReference type="OrthoDB" id="5307922at2759"/>
<feature type="compositionally biased region" description="Basic and acidic residues" evidence="4">
    <location>
        <begin position="1"/>
        <end position="29"/>
    </location>
</feature>
<accession>R7UD09</accession>
<keyword evidence="2" id="KW-0597">Phosphoprotein</keyword>
<evidence type="ECO:0000256" key="3">
    <source>
        <dbReference type="ARBA" id="ARBA00023180"/>
    </source>
</evidence>
<evidence type="ECO:0000259" key="6">
    <source>
        <dbReference type="Pfam" id="PF03088"/>
    </source>
</evidence>
<dbReference type="OMA" id="LHFTNDM"/>
<dbReference type="SUPFAM" id="SSF63829">
    <property type="entry name" value="Calcium-dependent phosphotriesterase"/>
    <property type="match status" value="1"/>
</dbReference>
<dbReference type="Pfam" id="PF03088">
    <property type="entry name" value="Str_synth"/>
    <property type="match status" value="1"/>
</dbReference>
<dbReference type="AlphaFoldDB" id="R7UD09"/>
<gene>
    <name evidence="7" type="ORF">CAPTEDRAFT_171602</name>
</gene>
<dbReference type="Gene3D" id="2.120.10.30">
    <property type="entry name" value="TolB, C-terminal domain"/>
    <property type="match status" value="1"/>
</dbReference>
<evidence type="ECO:0000256" key="1">
    <source>
        <dbReference type="ARBA" id="ARBA00009191"/>
    </source>
</evidence>
<evidence type="ECO:0000256" key="2">
    <source>
        <dbReference type="ARBA" id="ARBA00022553"/>
    </source>
</evidence>
<feature type="domain" description="Strictosidine synthase conserved region" evidence="6">
    <location>
        <begin position="205"/>
        <end position="291"/>
    </location>
</feature>
<evidence type="ECO:0000256" key="5">
    <source>
        <dbReference type="SAM" id="Phobius"/>
    </source>
</evidence>